<organism evidence="1 2">
    <name type="scientific">Dorcoceras hygrometricum</name>
    <dbReference type="NCBI Taxonomy" id="472368"/>
    <lineage>
        <taxon>Eukaryota</taxon>
        <taxon>Viridiplantae</taxon>
        <taxon>Streptophyta</taxon>
        <taxon>Embryophyta</taxon>
        <taxon>Tracheophyta</taxon>
        <taxon>Spermatophyta</taxon>
        <taxon>Magnoliopsida</taxon>
        <taxon>eudicotyledons</taxon>
        <taxon>Gunneridae</taxon>
        <taxon>Pentapetalae</taxon>
        <taxon>asterids</taxon>
        <taxon>lamiids</taxon>
        <taxon>Lamiales</taxon>
        <taxon>Gesneriaceae</taxon>
        <taxon>Didymocarpoideae</taxon>
        <taxon>Trichosporeae</taxon>
        <taxon>Loxocarpinae</taxon>
        <taxon>Dorcoceras</taxon>
    </lineage>
</organism>
<dbReference type="AlphaFoldDB" id="A0A2Z7ABE4"/>
<evidence type="ECO:0000313" key="2">
    <source>
        <dbReference type="Proteomes" id="UP000250235"/>
    </source>
</evidence>
<accession>A0A2Z7ABE4</accession>
<sequence length="113" mass="12561">MCVMIHVMLLHPPLNKHHLGSKNRSGREVEGGVERKGDLGVGGESRLLPCFPWLRVGMRGPGMAGNGLWTEHELFLCATSRVSSTTVVTSDIIIEFGLFQKLAHRVRVMWVQV</sequence>
<protein>
    <submittedName>
        <fullName evidence="1">Uncharacterized protein</fullName>
    </submittedName>
</protein>
<proteinExistence type="predicted"/>
<dbReference type="Proteomes" id="UP000250235">
    <property type="component" value="Unassembled WGS sequence"/>
</dbReference>
<dbReference type="EMBL" id="KV019091">
    <property type="protein sequence ID" value="KZV16310.1"/>
    <property type="molecule type" value="Genomic_DNA"/>
</dbReference>
<evidence type="ECO:0000313" key="1">
    <source>
        <dbReference type="EMBL" id="KZV16310.1"/>
    </source>
</evidence>
<keyword evidence="2" id="KW-1185">Reference proteome</keyword>
<reference evidence="1 2" key="1">
    <citation type="journal article" date="2015" name="Proc. Natl. Acad. Sci. U.S.A.">
        <title>The resurrection genome of Boea hygrometrica: A blueprint for survival of dehydration.</title>
        <authorList>
            <person name="Xiao L."/>
            <person name="Yang G."/>
            <person name="Zhang L."/>
            <person name="Yang X."/>
            <person name="Zhao S."/>
            <person name="Ji Z."/>
            <person name="Zhou Q."/>
            <person name="Hu M."/>
            <person name="Wang Y."/>
            <person name="Chen M."/>
            <person name="Xu Y."/>
            <person name="Jin H."/>
            <person name="Xiao X."/>
            <person name="Hu G."/>
            <person name="Bao F."/>
            <person name="Hu Y."/>
            <person name="Wan P."/>
            <person name="Li L."/>
            <person name="Deng X."/>
            <person name="Kuang T."/>
            <person name="Xiang C."/>
            <person name="Zhu J.K."/>
            <person name="Oliver M.J."/>
            <person name="He Y."/>
        </authorList>
    </citation>
    <scope>NUCLEOTIDE SEQUENCE [LARGE SCALE GENOMIC DNA]</scope>
    <source>
        <strain evidence="2">cv. XS01</strain>
    </source>
</reference>
<gene>
    <name evidence="1" type="ORF">F511_36355</name>
</gene>
<name>A0A2Z7ABE4_9LAMI</name>